<evidence type="ECO:0000313" key="2">
    <source>
        <dbReference type="EMBL" id="ARI76696.1"/>
    </source>
</evidence>
<sequence length="120" mass="12869">MILNITEAASHQIKQMMKEEDNENVRLRFGVKGGGCSGLSYAMGFEDEINEELDIVEESNGIPFVINRQDAAIVEGTTIDFKQNMMGGGFTIDNPNAIVSCGCGSSFKTATNAGTPDPNC</sequence>
<dbReference type="InterPro" id="IPR000361">
    <property type="entry name" value="ATAP_core_dom"/>
</dbReference>
<dbReference type="EMBL" id="CP020772">
    <property type="protein sequence ID" value="ARI76696.1"/>
    <property type="molecule type" value="Genomic_DNA"/>
</dbReference>
<keyword evidence="3" id="KW-1185">Reference proteome</keyword>
<dbReference type="STRING" id="402384.HM131_07500"/>
<dbReference type="Proteomes" id="UP000192527">
    <property type="component" value="Chromosome"/>
</dbReference>
<reference evidence="2 3" key="1">
    <citation type="submission" date="2017-04" db="EMBL/GenBank/DDBJ databases">
        <title>The whole genome sequencing and assembly of Halobacillus mangrovi strain.</title>
        <authorList>
            <person name="Lee S.-J."/>
            <person name="Park M.-K."/>
            <person name="Kim J.-Y."/>
            <person name="Lee Y.-J."/>
            <person name="Yi H."/>
            <person name="Bahn Y.-S."/>
            <person name="Kim J.F."/>
            <person name="Lee D.-W."/>
        </authorList>
    </citation>
    <scope>NUCLEOTIDE SEQUENCE [LARGE SCALE GENOMIC DNA]</scope>
    <source>
        <strain evidence="2 3">KTB 131</strain>
    </source>
</reference>
<evidence type="ECO:0000259" key="1">
    <source>
        <dbReference type="Pfam" id="PF01521"/>
    </source>
</evidence>
<name>A0A1W5ZTR5_9BACI</name>
<dbReference type="PANTHER" id="PTHR43011">
    <property type="entry name" value="IRON-SULFUR CLUSTER ASSEMBLY 2 HOMOLOG, MITOCHONDRIAL"/>
    <property type="match status" value="1"/>
</dbReference>
<dbReference type="GO" id="GO:0051537">
    <property type="term" value="F:2 iron, 2 sulfur cluster binding"/>
    <property type="evidence" value="ECO:0007669"/>
    <property type="project" value="UniProtKB-ARBA"/>
</dbReference>
<dbReference type="PANTHER" id="PTHR43011:SF1">
    <property type="entry name" value="IRON-SULFUR CLUSTER ASSEMBLY 2 HOMOLOG, MITOCHONDRIAL"/>
    <property type="match status" value="1"/>
</dbReference>
<dbReference type="GO" id="GO:0016226">
    <property type="term" value="P:iron-sulfur cluster assembly"/>
    <property type="evidence" value="ECO:0007669"/>
    <property type="project" value="InterPro"/>
</dbReference>
<gene>
    <name evidence="2" type="ORF">HM131_07500</name>
</gene>
<dbReference type="InterPro" id="IPR016092">
    <property type="entry name" value="ATAP"/>
</dbReference>
<dbReference type="Gene3D" id="2.60.300.12">
    <property type="entry name" value="HesB-like domain"/>
    <property type="match status" value="1"/>
</dbReference>
<dbReference type="KEGG" id="hmn:HM131_07500"/>
<dbReference type="Pfam" id="PF01521">
    <property type="entry name" value="Fe-S_biosyn"/>
    <property type="match status" value="1"/>
</dbReference>
<organism evidence="2 3">
    <name type="scientific">Halobacillus mangrovi</name>
    <dbReference type="NCBI Taxonomy" id="402384"/>
    <lineage>
        <taxon>Bacteria</taxon>
        <taxon>Bacillati</taxon>
        <taxon>Bacillota</taxon>
        <taxon>Bacilli</taxon>
        <taxon>Bacillales</taxon>
        <taxon>Bacillaceae</taxon>
        <taxon>Halobacillus</taxon>
    </lineage>
</organism>
<protein>
    <submittedName>
        <fullName evidence="2">Iron-sulfur cluster assembly accessory protein</fullName>
    </submittedName>
</protein>
<accession>A0A1W5ZTR5</accession>
<dbReference type="PROSITE" id="PS01152">
    <property type="entry name" value="HESB"/>
    <property type="match status" value="1"/>
</dbReference>
<dbReference type="GO" id="GO:0051539">
    <property type="term" value="F:4 iron, 4 sulfur cluster binding"/>
    <property type="evidence" value="ECO:0007669"/>
    <property type="project" value="TreeGrafter"/>
</dbReference>
<dbReference type="AlphaFoldDB" id="A0A1W5ZTR5"/>
<dbReference type="NCBIfam" id="TIGR00049">
    <property type="entry name" value="iron-sulfur cluster assembly accessory protein"/>
    <property type="match status" value="1"/>
</dbReference>
<dbReference type="InterPro" id="IPR017870">
    <property type="entry name" value="FeS_cluster_insertion_CS"/>
</dbReference>
<dbReference type="SUPFAM" id="SSF89360">
    <property type="entry name" value="HesB-like domain"/>
    <property type="match status" value="1"/>
</dbReference>
<dbReference type="GO" id="GO:0005506">
    <property type="term" value="F:iron ion binding"/>
    <property type="evidence" value="ECO:0007669"/>
    <property type="project" value="TreeGrafter"/>
</dbReference>
<feature type="domain" description="Core" evidence="1">
    <location>
        <begin position="1"/>
        <end position="104"/>
    </location>
</feature>
<evidence type="ECO:0000313" key="3">
    <source>
        <dbReference type="Proteomes" id="UP000192527"/>
    </source>
</evidence>
<dbReference type="RefSeq" id="WP_085029173.1">
    <property type="nucleotide sequence ID" value="NZ_CP020772.1"/>
</dbReference>
<proteinExistence type="predicted"/>
<dbReference type="InterPro" id="IPR035903">
    <property type="entry name" value="HesB-like_dom_sf"/>
</dbReference>
<dbReference type="OrthoDB" id="9801228at2"/>